<evidence type="ECO:0000313" key="7">
    <source>
        <dbReference type="EMBL" id="MFF3665743.1"/>
    </source>
</evidence>
<dbReference type="SUPFAM" id="SSF46785">
    <property type="entry name" value="Winged helix' DNA-binding domain"/>
    <property type="match status" value="1"/>
</dbReference>
<dbReference type="Pfam" id="PF00126">
    <property type="entry name" value="HTH_1"/>
    <property type="match status" value="1"/>
</dbReference>
<dbReference type="InterPro" id="IPR036388">
    <property type="entry name" value="WH-like_DNA-bd_sf"/>
</dbReference>
<comment type="caution">
    <text evidence="7">The sequence shown here is derived from an EMBL/GenBank/DDBJ whole genome shotgun (WGS) entry which is preliminary data.</text>
</comment>
<evidence type="ECO:0000256" key="3">
    <source>
        <dbReference type="ARBA" id="ARBA00023125"/>
    </source>
</evidence>
<feature type="domain" description="HTH lysR-type" evidence="6">
    <location>
        <begin position="7"/>
        <end position="64"/>
    </location>
</feature>
<evidence type="ECO:0000256" key="4">
    <source>
        <dbReference type="ARBA" id="ARBA00023163"/>
    </source>
</evidence>
<reference evidence="7 8" key="1">
    <citation type="submission" date="2024-10" db="EMBL/GenBank/DDBJ databases">
        <title>The Natural Products Discovery Center: Release of the First 8490 Sequenced Strains for Exploring Actinobacteria Biosynthetic Diversity.</title>
        <authorList>
            <person name="Kalkreuter E."/>
            <person name="Kautsar S.A."/>
            <person name="Yang D."/>
            <person name="Bader C.D."/>
            <person name="Teijaro C.N."/>
            <person name="Fluegel L."/>
            <person name="Davis C.M."/>
            <person name="Simpson J.R."/>
            <person name="Lauterbach L."/>
            <person name="Steele A.D."/>
            <person name="Gui C."/>
            <person name="Meng S."/>
            <person name="Li G."/>
            <person name="Viehrig K."/>
            <person name="Ye F."/>
            <person name="Su P."/>
            <person name="Kiefer A.F."/>
            <person name="Nichols A."/>
            <person name="Cepeda A.J."/>
            <person name="Yan W."/>
            <person name="Fan B."/>
            <person name="Jiang Y."/>
            <person name="Adhikari A."/>
            <person name="Zheng C.-J."/>
            <person name="Schuster L."/>
            <person name="Cowan T.M."/>
            <person name="Smanski M.J."/>
            <person name="Chevrette M.G."/>
            <person name="De Carvalho L.P.S."/>
            <person name="Shen B."/>
        </authorList>
    </citation>
    <scope>NUCLEOTIDE SEQUENCE [LARGE SCALE GENOMIC DNA]</scope>
    <source>
        <strain evidence="7 8">NPDC002173</strain>
    </source>
</reference>
<dbReference type="InterPro" id="IPR036390">
    <property type="entry name" value="WH_DNA-bd_sf"/>
</dbReference>
<feature type="chain" id="PRO_5045773442" evidence="5">
    <location>
        <begin position="20"/>
        <end position="292"/>
    </location>
</feature>
<dbReference type="RefSeq" id="WP_387409865.1">
    <property type="nucleotide sequence ID" value="NZ_JBIASD010000004.1"/>
</dbReference>
<dbReference type="InterPro" id="IPR005119">
    <property type="entry name" value="LysR_subst-bd"/>
</dbReference>
<comment type="similarity">
    <text evidence="1">Belongs to the LysR transcriptional regulatory family.</text>
</comment>
<dbReference type="Gene3D" id="3.40.190.10">
    <property type="entry name" value="Periplasmic binding protein-like II"/>
    <property type="match status" value="2"/>
</dbReference>
<evidence type="ECO:0000256" key="2">
    <source>
        <dbReference type="ARBA" id="ARBA00023015"/>
    </source>
</evidence>
<dbReference type="SUPFAM" id="SSF53850">
    <property type="entry name" value="Periplasmic binding protein-like II"/>
    <property type="match status" value="1"/>
</dbReference>
<name>A0ABW6SPF4_9ACTN</name>
<dbReference type="PANTHER" id="PTHR30346">
    <property type="entry name" value="TRANSCRIPTIONAL DUAL REGULATOR HCAR-RELATED"/>
    <property type="match status" value="1"/>
</dbReference>
<evidence type="ECO:0000256" key="1">
    <source>
        <dbReference type="ARBA" id="ARBA00009437"/>
    </source>
</evidence>
<keyword evidence="3" id="KW-0238">DNA-binding</keyword>
<dbReference type="Pfam" id="PF03466">
    <property type="entry name" value="LysR_substrate"/>
    <property type="match status" value="1"/>
</dbReference>
<dbReference type="PRINTS" id="PR00039">
    <property type="entry name" value="HTHLYSR"/>
</dbReference>
<proteinExistence type="inferred from homology"/>
<dbReference type="CDD" id="cd08414">
    <property type="entry name" value="PBP2_LTTR_aromatics_like"/>
    <property type="match status" value="1"/>
</dbReference>
<sequence>MGKSSRVTVSALRAFAAVARTGSFTAAAETLGVSQPSVSTAVARLESRGGQPLLRREQAGITLTSHGRRVLERALPALAALDEVEAALSGADPSDLTLGFMGEAAGTRTSTVINVLREQPEIRLALRRFDFDDPTCGLLTGDSDLAVIWPPVSTDALETLPLATDRRAIALPVAHPLAARHDLHPDELHGLAWVTPRSPDPEWAHFRAPAAIGVTGGHVAAESSALEETLELVAAGVGIALVSMSTDQHYARSGVVIVPLRGGHHCTTVLAWRRQDTRPPITKTAKHLRASL</sequence>
<keyword evidence="5" id="KW-0732">Signal</keyword>
<keyword evidence="4" id="KW-0804">Transcription</keyword>
<dbReference type="InterPro" id="IPR000847">
    <property type="entry name" value="LysR_HTH_N"/>
</dbReference>
<dbReference type="Gene3D" id="1.10.10.10">
    <property type="entry name" value="Winged helix-like DNA-binding domain superfamily/Winged helix DNA-binding domain"/>
    <property type="match status" value="1"/>
</dbReference>
<protein>
    <submittedName>
        <fullName evidence="7">LysR family transcriptional regulator</fullName>
    </submittedName>
</protein>
<gene>
    <name evidence="7" type="ORF">ACFYXI_09115</name>
</gene>
<keyword evidence="8" id="KW-1185">Reference proteome</keyword>
<evidence type="ECO:0000256" key="5">
    <source>
        <dbReference type="SAM" id="SignalP"/>
    </source>
</evidence>
<feature type="signal peptide" evidence="5">
    <location>
        <begin position="1"/>
        <end position="19"/>
    </location>
</feature>
<dbReference type="PROSITE" id="PS50931">
    <property type="entry name" value="HTH_LYSR"/>
    <property type="match status" value="1"/>
</dbReference>
<organism evidence="7 8">
    <name type="scientific">Microtetraspora malaysiensis</name>
    <dbReference type="NCBI Taxonomy" id="161358"/>
    <lineage>
        <taxon>Bacteria</taxon>
        <taxon>Bacillati</taxon>
        <taxon>Actinomycetota</taxon>
        <taxon>Actinomycetes</taxon>
        <taxon>Streptosporangiales</taxon>
        <taxon>Streptosporangiaceae</taxon>
        <taxon>Microtetraspora</taxon>
    </lineage>
</organism>
<evidence type="ECO:0000313" key="8">
    <source>
        <dbReference type="Proteomes" id="UP001602013"/>
    </source>
</evidence>
<accession>A0ABW6SPF4</accession>
<dbReference type="EMBL" id="JBIASD010000004">
    <property type="protein sequence ID" value="MFF3665743.1"/>
    <property type="molecule type" value="Genomic_DNA"/>
</dbReference>
<dbReference type="PANTHER" id="PTHR30346:SF0">
    <property type="entry name" value="HCA OPERON TRANSCRIPTIONAL ACTIVATOR HCAR"/>
    <property type="match status" value="1"/>
</dbReference>
<dbReference type="Proteomes" id="UP001602013">
    <property type="component" value="Unassembled WGS sequence"/>
</dbReference>
<evidence type="ECO:0000259" key="6">
    <source>
        <dbReference type="PROSITE" id="PS50931"/>
    </source>
</evidence>
<keyword evidence="2" id="KW-0805">Transcription regulation</keyword>